<protein>
    <recommendedName>
        <fullName evidence="9">Cytochrome P450</fullName>
    </recommendedName>
</protein>
<dbReference type="Gene3D" id="1.10.630.10">
    <property type="entry name" value="Cytochrome P450"/>
    <property type="match status" value="1"/>
</dbReference>
<name>A0A4R2GXJ6_9ACTN</name>
<dbReference type="GO" id="GO:0005506">
    <property type="term" value="F:iron ion binding"/>
    <property type="evidence" value="ECO:0007669"/>
    <property type="project" value="InterPro"/>
</dbReference>
<dbReference type="CDD" id="cd20625">
    <property type="entry name" value="CYP164-like"/>
    <property type="match status" value="1"/>
</dbReference>
<proteinExistence type="inferred from homology"/>
<dbReference type="GO" id="GO:0020037">
    <property type="term" value="F:heme binding"/>
    <property type="evidence" value="ECO:0007669"/>
    <property type="project" value="InterPro"/>
</dbReference>
<dbReference type="SUPFAM" id="SSF48264">
    <property type="entry name" value="Cytochrome P450"/>
    <property type="match status" value="1"/>
</dbReference>
<dbReference type="FunFam" id="1.10.630.10:FF:000018">
    <property type="entry name" value="Cytochrome P450 monooxygenase"/>
    <property type="match status" value="1"/>
</dbReference>
<gene>
    <name evidence="7" type="ORF">EV652_12178</name>
</gene>
<evidence type="ECO:0000256" key="1">
    <source>
        <dbReference type="ARBA" id="ARBA00010617"/>
    </source>
</evidence>
<comment type="similarity">
    <text evidence="1">Belongs to the cytochrome P450 family.</text>
</comment>
<sequence>MERVFGRSMLHLDPPEHTRLRRVVSGSFNPRRIERMRPLVRQLAHYLIEEASDAREMDLITDFAYPLPVTIIFERFGIPFPDRPALARLIRRHREARLALVLEKTRRSSDLGKDTQATVSPPGGSVQIMERTAAELRDYLEHLIRVRQHTPGEDVLTELLDIASRSEPGKDKMSTAELVGTAMLLLIAGQETTINLIGNGVLALMRHPRAYERLKDDRSLVGNAVEELLRYDTPIQVVPRVVRDPLDVGGHHLPGDSEILLVLAAANRDPDRFDDPDELDITRRENHHLALGGGPHYCLGGHLARLEASEALHALLHYAPGLRLTDGDLQWRPNPFLRGLESLPVCF</sequence>
<dbReference type="InterPro" id="IPR036396">
    <property type="entry name" value="Cyt_P450_sf"/>
</dbReference>
<dbReference type="EMBL" id="SLWN01000021">
    <property type="protein sequence ID" value="TCO15705.1"/>
    <property type="molecule type" value="Genomic_DNA"/>
</dbReference>
<evidence type="ECO:0008006" key="9">
    <source>
        <dbReference type="Google" id="ProtNLM"/>
    </source>
</evidence>
<evidence type="ECO:0000256" key="2">
    <source>
        <dbReference type="ARBA" id="ARBA00022617"/>
    </source>
</evidence>
<evidence type="ECO:0000313" key="8">
    <source>
        <dbReference type="Proteomes" id="UP000294508"/>
    </source>
</evidence>
<dbReference type="AlphaFoldDB" id="A0A4R2GXJ6"/>
<evidence type="ECO:0000256" key="4">
    <source>
        <dbReference type="ARBA" id="ARBA00023002"/>
    </source>
</evidence>
<dbReference type="PRINTS" id="PR00359">
    <property type="entry name" value="BP450"/>
</dbReference>
<keyword evidence="6" id="KW-0503">Monooxygenase</keyword>
<reference evidence="7 8" key="1">
    <citation type="journal article" date="2015" name="Stand. Genomic Sci.">
        <title>Genomic Encyclopedia of Bacterial and Archaeal Type Strains, Phase III: the genomes of soil and plant-associated and newly described type strains.</title>
        <authorList>
            <person name="Whitman W.B."/>
            <person name="Woyke T."/>
            <person name="Klenk H.P."/>
            <person name="Zhou Y."/>
            <person name="Lilburn T.G."/>
            <person name="Beck B.J."/>
            <person name="De Vos P."/>
            <person name="Vandamme P."/>
            <person name="Eisen J.A."/>
            <person name="Garrity G."/>
            <person name="Hugenholtz P."/>
            <person name="Kyrpides N.C."/>
        </authorList>
    </citation>
    <scope>NUCLEOTIDE SEQUENCE [LARGE SCALE GENOMIC DNA]</scope>
    <source>
        <strain evidence="7 8">VKM Ac-2572</strain>
    </source>
</reference>
<dbReference type="GO" id="GO:0016705">
    <property type="term" value="F:oxidoreductase activity, acting on paired donors, with incorporation or reduction of molecular oxygen"/>
    <property type="evidence" value="ECO:0007669"/>
    <property type="project" value="InterPro"/>
</dbReference>
<keyword evidence="2" id="KW-0349">Heme</keyword>
<dbReference type="PANTHER" id="PTHR46696:SF1">
    <property type="entry name" value="CYTOCHROME P450 YJIB-RELATED"/>
    <property type="match status" value="1"/>
</dbReference>
<evidence type="ECO:0000256" key="6">
    <source>
        <dbReference type="ARBA" id="ARBA00023033"/>
    </source>
</evidence>
<dbReference type="InterPro" id="IPR001128">
    <property type="entry name" value="Cyt_P450"/>
</dbReference>
<keyword evidence="8" id="KW-1185">Reference proteome</keyword>
<evidence type="ECO:0000256" key="3">
    <source>
        <dbReference type="ARBA" id="ARBA00022723"/>
    </source>
</evidence>
<keyword evidence="3" id="KW-0479">Metal-binding</keyword>
<organism evidence="7 8">
    <name type="scientific">Kribbella steppae</name>
    <dbReference type="NCBI Taxonomy" id="2512223"/>
    <lineage>
        <taxon>Bacteria</taxon>
        <taxon>Bacillati</taxon>
        <taxon>Actinomycetota</taxon>
        <taxon>Actinomycetes</taxon>
        <taxon>Propionibacteriales</taxon>
        <taxon>Kribbellaceae</taxon>
        <taxon>Kribbella</taxon>
    </lineage>
</organism>
<dbReference type="InterPro" id="IPR002397">
    <property type="entry name" value="Cyt_P450_B"/>
</dbReference>
<dbReference type="Proteomes" id="UP000294508">
    <property type="component" value="Unassembled WGS sequence"/>
</dbReference>
<dbReference type="Pfam" id="PF00067">
    <property type="entry name" value="p450"/>
    <property type="match status" value="1"/>
</dbReference>
<dbReference type="GO" id="GO:0004497">
    <property type="term" value="F:monooxygenase activity"/>
    <property type="evidence" value="ECO:0007669"/>
    <property type="project" value="UniProtKB-KW"/>
</dbReference>
<evidence type="ECO:0000313" key="7">
    <source>
        <dbReference type="EMBL" id="TCO15705.1"/>
    </source>
</evidence>
<evidence type="ECO:0000256" key="5">
    <source>
        <dbReference type="ARBA" id="ARBA00023004"/>
    </source>
</evidence>
<dbReference type="PANTHER" id="PTHR46696">
    <property type="entry name" value="P450, PUTATIVE (EUROFUNG)-RELATED"/>
    <property type="match status" value="1"/>
</dbReference>
<accession>A0A4R2GXJ6</accession>
<comment type="caution">
    <text evidence="7">The sequence shown here is derived from an EMBL/GenBank/DDBJ whole genome shotgun (WGS) entry which is preliminary data.</text>
</comment>
<keyword evidence="5" id="KW-0408">Iron</keyword>
<keyword evidence="4" id="KW-0560">Oxidoreductase</keyword>